<sequence>METYNPEVKRHFTQALIIIQQQIKTAQEKLMIQAMAKLNEISWCNSDLVMLILGTYLPLNKRSIELNWNHYLVTLNKEQKDAVECSLSEKIWFMWSLPDMSIKDIAPENIYNYDETNVTDDPGKKKVIAKRGVKYVDYVQNASKAAISLMFCGSASGTMLPPYVVYRSTHLWATWCSGGPPGSRYNQTKNGWFDALVFQDWFESLFLPHVRRLQVHSAHSGEGR</sequence>
<protein>
    <submittedName>
        <fullName evidence="3">DDE-1 domain-containing protein</fullName>
    </submittedName>
</protein>
<reference evidence="3" key="1">
    <citation type="submission" date="2022-11" db="UniProtKB">
        <authorList>
            <consortium name="WormBaseParasite"/>
        </authorList>
    </citation>
    <scope>IDENTIFICATION</scope>
</reference>
<dbReference type="InterPro" id="IPR004875">
    <property type="entry name" value="DDE_SF_endonuclease_dom"/>
</dbReference>
<dbReference type="Pfam" id="PF03184">
    <property type="entry name" value="DDE_1"/>
    <property type="match status" value="1"/>
</dbReference>
<proteinExistence type="predicted"/>
<dbReference type="WBParaSite" id="nRc.2.0.1.t08827-RA">
    <property type="protein sequence ID" value="nRc.2.0.1.t08827-RA"/>
    <property type="gene ID" value="nRc.2.0.1.g08827"/>
</dbReference>
<name>A0A915I3W4_ROMCU</name>
<evidence type="ECO:0000313" key="2">
    <source>
        <dbReference type="Proteomes" id="UP000887565"/>
    </source>
</evidence>
<dbReference type="AlphaFoldDB" id="A0A915I3W4"/>
<accession>A0A915I3W4</accession>
<evidence type="ECO:0000313" key="3">
    <source>
        <dbReference type="WBParaSite" id="nRc.2.0.1.t08827-RA"/>
    </source>
</evidence>
<keyword evidence="2" id="KW-1185">Reference proteome</keyword>
<feature type="domain" description="DDE-1" evidence="1">
    <location>
        <begin position="145"/>
        <end position="211"/>
    </location>
</feature>
<dbReference type="GO" id="GO:0003676">
    <property type="term" value="F:nucleic acid binding"/>
    <property type="evidence" value="ECO:0007669"/>
    <property type="project" value="InterPro"/>
</dbReference>
<organism evidence="2 3">
    <name type="scientific">Romanomermis culicivorax</name>
    <name type="common">Nematode worm</name>
    <dbReference type="NCBI Taxonomy" id="13658"/>
    <lineage>
        <taxon>Eukaryota</taxon>
        <taxon>Metazoa</taxon>
        <taxon>Ecdysozoa</taxon>
        <taxon>Nematoda</taxon>
        <taxon>Enoplea</taxon>
        <taxon>Dorylaimia</taxon>
        <taxon>Mermithida</taxon>
        <taxon>Mermithoidea</taxon>
        <taxon>Mermithidae</taxon>
        <taxon>Romanomermis</taxon>
    </lineage>
</organism>
<dbReference type="Proteomes" id="UP000887565">
    <property type="component" value="Unplaced"/>
</dbReference>
<evidence type="ECO:0000259" key="1">
    <source>
        <dbReference type="Pfam" id="PF03184"/>
    </source>
</evidence>